<dbReference type="Proteomes" id="UP000541185">
    <property type="component" value="Unassembled WGS sequence"/>
</dbReference>
<accession>A0A848H607</accession>
<proteinExistence type="predicted"/>
<gene>
    <name evidence="1" type="ORF">HHL11_19465</name>
</gene>
<keyword evidence="1" id="KW-0238">DNA-binding</keyword>
<name>A0A848H607_9BURK</name>
<organism evidence="1 2">
    <name type="scientific">Ramlibacter agri</name>
    <dbReference type="NCBI Taxonomy" id="2728837"/>
    <lineage>
        <taxon>Bacteria</taxon>
        <taxon>Pseudomonadati</taxon>
        <taxon>Pseudomonadota</taxon>
        <taxon>Betaproteobacteria</taxon>
        <taxon>Burkholderiales</taxon>
        <taxon>Comamonadaceae</taxon>
        <taxon>Ramlibacter</taxon>
    </lineage>
</organism>
<dbReference type="AlphaFoldDB" id="A0A848H607"/>
<evidence type="ECO:0000313" key="2">
    <source>
        <dbReference type="Proteomes" id="UP000541185"/>
    </source>
</evidence>
<dbReference type="EMBL" id="JABBFX010000002">
    <property type="protein sequence ID" value="NML45937.1"/>
    <property type="molecule type" value="Genomic_DNA"/>
</dbReference>
<evidence type="ECO:0000313" key="1">
    <source>
        <dbReference type="EMBL" id="NML45937.1"/>
    </source>
</evidence>
<comment type="caution">
    <text evidence="1">The sequence shown here is derived from an EMBL/GenBank/DDBJ whole genome shotgun (WGS) entry which is preliminary data.</text>
</comment>
<dbReference type="GO" id="GO:0003677">
    <property type="term" value="F:DNA binding"/>
    <property type="evidence" value="ECO:0007669"/>
    <property type="project" value="UniProtKB-KW"/>
</dbReference>
<protein>
    <submittedName>
        <fullName evidence="1">DNA-binding protein</fullName>
    </submittedName>
</protein>
<reference evidence="1 2" key="1">
    <citation type="submission" date="2020-04" db="EMBL/GenBank/DDBJ databases">
        <title>Ramlibacter sp. G-1-2-2 isolated from soil.</title>
        <authorList>
            <person name="Dahal R.H."/>
        </authorList>
    </citation>
    <scope>NUCLEOTIDE SEQUENCE [LARGE SCALE GENOMIC DNA]</scope>
    <source>
        <strain evidence="1 2">G-1-2-2</strain>
    </source>
</reference>
<keyword evidence="2" id="KW-1185">Reference proteome</keyword>
<sequence>MMANRFRVIRTIDVAAGCFPERPYKAALTAAQRAVRGMVKAKLLRRYRTDRFQSVCGLTAPGAASLQEAGIDASSSVRRVSDMRNPEHRLWLQFLVIACEARGLRAQTESEVLRSLNKGTTAGQPMVQGLVSVTWTRGGKTVRQSLRPDAISYEADGVTFFEADISKRGANREAALSALAVSIGRTLPGGEVLRRVVVFCKTDRIRLRALAVLRRIGAEQNGKVLVGDRVHVRESEEGVFEVWRGVEEKLADGRSHAVDRRMGHVIVQALPTWLPKLRVEAAGEPIVGWFSDGLLPYRRPTTMAPWPACTSPLLRPARAPGNTGG</sequence>